<gene>
    <name evidence="1" type="ORF">RRF57_006792</name>
</gene>
<name>A0AAN7ULS1_9PEZI</name>
<organism evidence="1 2">
    <name type="scientific">Xylaria bambusicola</name>
    <dbReference type="NCBI Taxonomy" id="326684"/>
    <lineage>
        <taxon>Eukaryota</taxon>
        <taxon>Fungi</taxon>
        <taxon>Dikarya</taxon>
        <taxon>Ascomycota</taxon>
        <taxon>Pezizomycotina</taxon>
        <taxon>Sordariomycetes</taxon>
        <taxon>Xylariomycetidae</taxon>
        <taxon>Xylariales</taxon>
        <taxon>Xylariaceae</taxon>
        <taxon>Xylaria</taxon>
    </lineage>
</organism>
<evidence type="ECO:0000313" key="1">
    <source>
        <dbReference type="EMBL" id="KAK5631077.1"/>
    </source>
</evidence>
<proteinExistence type="predicted"/>
<accession>A0AAN7ULS1</accession>
<keyword evidence="2" id="KW-1185">Reference proteome</keyword>
<reference evidence="1 2" key="1">
    <citation type="submission" date="2023-10" db="EMBL/GenBank/DDBJ databases">
        <title>Draft genome sequence of Xylaria bambusicola isolate GMP-LS, the root and basal stem rot pathogen of sugarcane in Indonesia.</title>
        <authorList>
            <person name="Selvaraj P."/>
            <person name="Muralishankar V."/>
            <person name="Muruganantham S."/>
            <person name="Sp S."/>
            <person name="Haryani S."/>
            <person name="Lau K.J.X."/>
            <person name="Naqvi N.I."/>
        </authorList>
    </citation>
    <scope>NUCLEOTIDE SEQUENCE [LARGE SCALE GENOMIC DNA]</scope>
    <source>
        <strain evidence="1">GMP-LS</strain>
    </source>
</reference>
<protein>
    <submittedName>
        <fullName evidence="1">Uncharacterized protein</fullName>
    </submittedName>
</protein>
<dbReference type="EMBL" id="JAWHQM010000018">
    <property type="protein sequence ID" value="KAK5631077.1"/>
    <property type="molecule type" value="Genomic_DNA"/>
</dbReference>
<dbReference type="Proteomes" id="UP001305414">
    <property type="component" value="Unassembled WGS sequence"/>
</dbReference>
<comment type="caution">
    <text evidence="1">The sequence shown here is derived from an EMBL/GenBank/DDBJ whole genome shotgun (WGS) entry which is preliminary data.</text>
</comment>
<evidence type="ECO:0000313" key="2">
    <source>
        <dbReference type="Proteomes" id="UP001305414"/>
    </source>
</evidence>
<dbReference type="AlphaFoldDB" id="A0AAN7ULS1"/>
<sequence length="78" mass="8576">MWLAVVQYTTNLHSCPSIPPQLASFAICPLLADIEIEKLRAGRLLCDASDSEPCLELMLDSDATAGMQIDHGALDRYR</sequence>